<sequence length="70" mass="8239">MASSGIQEVRYKKVEIKGAAAAAARGHYRNEAPRHEPHTSQFRADDDTRRKRFKVREQQLCYWLHELMVL</sequence>
<reference evidence="1 2" key="1">
    <citation type="journal article" date="2024" name="Plant Biotechnol. J.">
        <title>Genome and CRISPR/Cas9 system of a widespread forest tree (Populus alba) in the world.</title>
        <authorList>
            <person name="Liu Y.J."/>
            <person name="Jiang P.F."/>
            <person name="Han X.M."/>
            <person name="Li X.Y."/>
            <person name="Wang H.M."/>
            <person name="Wang Y.J."/>
            <person name="Wang X.X."/>
            <person name="Zeng Q.Y."/>
        </authorList>
    </citation>
    <scope>NUCLEOTIDE SEQUENCE [LARGE SCALE GENOMIC DNA]</scope>
    <source>
        <strain evidence="2">cv. PAL-ZL1</strain>
    </source>
</reference>
<name>A0ACC4AZU6_POPAL</name>
<evidence type="ECO:0000313" key="1">
    <source>
        <dbReference type="EMBL" id="KAL3571477.1"/>
    </source>
</evidence>
<comment type="caution">
    <text evidence="1">The sequence shown here is derived from an EMBL/GenBank/DDBJ whole genome shotgun (WGS) entry which is preliminary data.</text>
</comment>
<accession>A0ACC4AZU6</accession>
<keyword evidence="2" id="KW-1185">Reference proteome</keyword>
<dbReference type="Proteomes" id="UP000309997">
    <property type="component" value="Unassembled WGS sequence"/>
</dbReference>
<evidence type="ECO:0000313" key="2">
    <source>
        <dbReference type="Proteomes" id="UP000309997"/>
    </source>
</evidence>
<organism evidence="1 2">
    <name type="scientific">Populus alba</name>
    <name type="common">White poplar</name>
    <dbReference type="NCBI Taxonomy" id="43335"/>
    <lineage>
        <taxon>Eukaryota</taxon>
        <taxon>Viridiplantae</taxon>
        <taxon>Streptophyta</taxon>
        <taxon>Embryophyta</taxon>
        <taxon>Tracheophyta</taxon>
        <taxon>Spermatophyta</taxon>
        <taxon>Magnoliopsida</taxon>
        <taxon>eudicotyledons</taxon>
        <taxon>Gunneridae</taxon>
        <taxon>Pentapetalae</taxon>
        <taxon>rosids</taxon>
        <taxon>fabids</taxon>
        <taxon>Malpighiales</taxon>
        <taxon>Salicaceae</taxon>
        <taxon>Saliceae</taxon>
        <taxon>Populus</taxon>
    </lineage>
</organism>
<gene>
    <name evidence="1" type="ORF">D5086_025381</name>
</gene>
<protein>
    <submittedName>
        <fullName evidence="1">Uncharacterized protein</fullName>
    </submittedName>
</protein>
<proteinExistence type="predicted"/>
<dbReference type="EMBL" id="RCHU02000014">
    <property type="protein sequence ID" value="KAL3571477.1"/>
    <property type="molecule type" value="Genomic_DNA"/>
</dbReference>